<dbReference type="Gene3D" id="3.30.160.60">
    <property type="entry name" value="Classic Zinc Finger"/>
    <property type="match status" value="1"/>
</dbReference>
<dbReference type="EMBL" id="JBCNJP010000017">
    <property type="protein sequence ID" value="KAK9064554.1"/>
    <property type="molecule type" value="Genomic_DNA"/>
</dbReference>
<evidence type="ECO:0000256" key="2">
    <source>
        <dbReference type="SAM" id="MobiDB-lite"/>
    </source>
</evidence>
<dbReference type="GO" id="GO:0003700">
    <property type="term" value="F:DNA-binding transcription factor activity"/>
    <property type="evidence" value="ECO:0007669"/>
    <property type="project" value="TreeGrafter"/>
</dbReference>
<dbReference type="GO" id="GO:0000976">
    <property type="term" value="F:transcription cis-regulatory region binding"/>
    <property type="evidence" value="ECO:0007669"/>
    <property type="project" value="TreeGrafter"/>
</dbReference>
<dbReference type="PROSITE" id="PS00028">
    <property type="entry name" value="ZINC_FINGER_C2H2_1"/>
    <property type="match status" value="1"/>
</dbReference>
<keyword evidence="1" id="KW-0862">Zinc</keyword>
<dbReference type="PANTHER" id="PTHR46353:SF23">
    <property type="entry name" value="C2H2 ZINC FINGER-CONTAINING PROTEIN-RELATED"/>
    <property type="match status" value="1"/>
</dbReference>
<organism evidence="4 5">
    <name type="scientific">Deinandra increscens subsp. villosa</name>
    <dbReference type="NCBI Taxonomy" id="3103831"/>
    <lineage>
        <taxon>Eukaryota</taxon>
        <taxon>Viridiplantae</taxon>
        <taxon>Streptophyta</taxon>
        <taxon>Embryophyta</taxon>
        <taxon>Tracheophyta</taxon>
        <taxon>Spermatophyta</taxon>
        <taxon>Magnoliopsida</taxon>
        <taxon>eudicotyledons</taxon>
        <taxon>Gunneridae</taxon>
        <taxon>Pentapetalae</taxon>
        <taxon>asterids</taxon>
        <taxon>campanulids</taxon>
        <taxon>Asterales</taxon>
        <taxon>Asteraceae</taxon>
        <taxon>Asteroideae</taxon>
        <taxon>Heliantheae alliance</taxon>
        <taxon>Madieae</taxon>
        <taxon>Madiinae</taxon>
        <taxon>Deinandra</taxon>
    </lineage>
</organism>
<accession>A0AAP0D4B3</accession>
<dbReference type="InterPro" id="IPR013087">
    <property type="entry name" value="Znf_C2H2_type"/>
</dbReference>
<dbReference type="SUPFAM" id="SSF57667">
    <property type="entry name" value="beta-beta-alpha zinc fingers"/>
    <property type="match status" value="1"/>
</dbReference>
<evidence type="ECO:0000259" key="3">
    <source>
        <dbReference type="PROSITE" id="PS50157"/>
    </source>
</evidence>
<evidence type="ECO:0000313" key="5">
    <source>
        <dbReference type="Proteomes" id="UP001408789"/>
    </source>
</evidence>
<dbReference type="PANTHER" id="PTHR46353">
    <property type="entry name" value="ZINC FINGER PROTEIN 5"/>
    <property type="match status" value="1"/>
</dbReference>
<comment type="caution">
    <text evidence="4">The sequence shown here is derived from an EMBL/GenBank/DDBJ whole genome shotgun (WGS) entry which is preliminary data.</text>
</comment>
<dbReference type="AlphaFoldDB" id="A0AAP0D4B3"/>
<dbReference type="InterPro" id="IPR044299">
    <property type="entry name" value="GIS3/ZFP5/ZFP6"/>
</dbReference>
<evidence type="ECO:0000313" key="4">
    <source>
        <dbReference type="EMBL" id="KAK9064554.1"/>
    </source>
</evidence>
<feature type="compositionally biased region" description="Low complexity" evidence="2">
    <location>
        <begin position="22"/>
        <end position="32"/>
    </location>
</feature>
<keyword evidence="1" id="KW-0479">Metal-binding</keyword>
<dbReference type="PROSITE" id="PS50157">
    <property type="entry name" value="ZINC_FINGER_C2H2_2"/>
    <property type="match status" value="1"/>
</dbReference>
<dbReference type="GO" id="GO:0010090">
    <property type="term" value="P:trichome morphogenesis"/>
    <property type="evidence" value="ECO:0007669"/>
    <property type="project" value="InterPro"/>
</dbReference>
<reference evidence="4 5" key="1">
    <citation type="submission" date="2024-04" db="EMBL/GenBank/DDBJ databases">
        <title>The reference genome of an endangered Asteraceae, Deinandra increscens subsp. villosa, native to the Central Coast of California.</title>
        <authorList>
            <person name="Guilliams M."/>
            <person name="Hasenstab-Lehman K."/>
            <person name="Meyer R."/>
            <person name="Mcevoy S."/>
        </authorList>
    </citation>
    <scope>NUCLEOTIDE SEQUENCE [LARGE SCALE GENOMIC DNA]</scope>
    <source>
        <tissue evidence="4">Leaf</tissue>
    </source>
</reference>
<keyword evidence="5" id="KW-1185">Reference proteome</keyword>
<feature type="domain" description="C2H2-type" evidence="3">
    <location>
        <begin position="36"/>
        <end position="63"/>
    </location>
</feature>
<dbReference type="GO" id="GO:0005634">
    <property type="term" value="C:nucleus"/>
    <property type="evidence" value="ECO:0007669"/>
    <property type="project" value="TreeGrafter"/>
</dbReference>
<sequence>MKLFGIIISDDQDAQPPSKTPSFFSFSSSSSSNAKHDCPYCNRKFKNSQALGGHQNAHKKERQHLKRFRFHPNQNSHSNSIISSFVPELHLLPHAASPRWVYVPYPVPDFRPSDGCQLPAARSAASGVSGMSTLTSGVSHNHAHVVDGNSGSSFDGIDLHLSL</sequence>
<keyword evidence="1" id="KW-0863">Zinc-finger</keyword>
<name>A0AAP0D4B3_9ASTR</name>
<dbReference type="GO" id="GO:0008270">
    <property type="term" value="F:zinc ion binding"/>
    <property type="evidence" value="ECO:0007669"/>
    <property type="project" value="UniProtKB-KW"/>
</dbReference>
<gene>
    <name evidence="4" type="ORF">SSX86_015936</name>
</gene>
<feature type="region of interest" description="Disordered" evidence="2">
    <location>
        <begin position="9"/>
        <end position="34"/>
    </location>
</feature>
<evidence type="ECO:0000256" key="1">
    <source>
        <dbReference type="PROSITE-ProRule" id="PRU00042"/>
    </source>
</evidence>
<protein>
    <recommendedName>
        <fullName evidence="3">C2H2-type domain-containing protein</fullName>
    </recommendedName>
</protein>
<dbReference type="GO" id="GO:0009740">
    <property type="term" value="P:gibberellic acid mediated signaling pathway"/>
    <property type="evidence" value="ECO:0007669"/>
    <property type="project" value="TreeGrafter"/>
</dbReference>
<proteinExistence type="predicted"/>
<dbReference type="GO" id="GO:0009736">
    <property type="term" value="P:cytokinin-activated signaling pathway"/>
    <property type="evidence" value="ECO:0007669"/>
    <property type="project" value="TreeGrafter"/>
</dbReference>
<dbReference type="InterPro" id="IPR036236">
    <property type="entry name" value="Znf_C2H2_sf"/>
</dbReference>
<dbReference type="Proteomes" id="UP001408789">
    <property type="component" value="Unassembled WGS sequence"/>
</dbReference>